<dbReference type="PATRIC" id="fig|1116472.3.peg.996"/>
<keyword evidence="2" id="KW-1134">Transmembrane beta strand</keyword>
<dbReference type="Gene3D" id="1.20.1600.10">
    <property type="entry name" value="Outer membrane efflux proteins (OEP)"/>
    <property type="match status" value="1"/>
</dbReference>
<dbReference type="Gene3D" id="2.20.200.10">
    <property type="entry name" value="Outer membrane efflux proteins (OEP)"/>
    <property type="match status" value="1"/>
</dbReference>
<reference evidence="5 6" key="1">
    <citation type="journal article" date="2013" name="Genome Announc.">
        <title>Draft Genome Sequence of the Methanotrophic Gammaproteobacterium Methyloglobulus morosus DSM 22980 Strain KoM1.</title>
        <authorList>
            <person name="Poehlein A."/>
            <person name="Deutzmann J.S."/>
            <person name="Daniel R."/>
            <person name="Simeonova D.D."/>
        </authorList>
    </citation>
    <scope>NUCLEOTIDE SEQUENCE [LARGE SCALE GENOMIC DNA]</scope>
    <source>
        <strain evidence="5 6">KoM1</strain>
    </source>
</reference>
<dbReference type="AlphaFoldDB" id="V5E0N7"/>
<name>V5E0N7_9GAMM</name>
<dbReference type="RefSeq" id="WP_023493860.1">
    <property type="nucleotide sequence ID" value="NZ_AYLO01000034.1"/>
</dbReference>
<evidence type="ECO:0000313" key="5">
    <source>
        <dbReference type="EMBL" id="ESS73116.1"/>
    </source>
</evidence>
<evidence type="ECO:0000256" key="3">
    <source>
        <dbReference type="SAM" id="Coils"/>
    </source>
</evidence>
<keyword evidence="3" id="KW-0175">Coiled coil</keyword>
<dbReference type="GO" id="GO:0015562">
    <property type="term" value="F:efflux transmembrane transporter activity"/>
    <property type="evidence" value="ECO:0007669"/>
    <property type="project" value="InterPro"/>
</dbReference>
<dbReference type="PANTHER" id="PTHR30203">
    <property type="entry name" value="OUTER MEMBRANE CATION EFFLUX PROTEIN"/>
    <property type="match status" value="1"/>
</dbReference>
<keyword evidence="6" id="KW-1185">Reference proteome</keyword>
<feature type="compositionally biased region" description="Polar residues" evidence="4">
    <location>
        <begin position="503"/>
        <end position="513"/>
    </location>
</feature>
<comment type="subcellular location">
    <subcellularLocation>
        <location evidence="2">Cell outer membrane</location>
        <topology evidence="2">Lipid-anchor</topology>
    </subcellularLocation>
</comment>
<dbReference type="Proteomes" id="UP000017842">
    <property type="component" value="Unassembled WGS sequence"/>
</dbReference>
<evidence type="ECO:0000256" key="2">
    <source>
        <dbReference type="RuleBase" id="RU362097"/>
    </source>
</evidence>
<organism evidence="5 6">
    <name type="scientific">Methyloglobulus morosus KoM1</name>
    <dbReference type="NCBI Taxonomy" id="1116472"/>
    <lineage>
        <taxon>Bacteria</taxon>
        <taxon>Pseudomonadati</taxon>
        <taxon>Pseudomonadota</taxon>
        <taxon>Gammaproteobacteria</taxon>
        <taxon>Methylococcales</taxon>
        <taxon>Methylococcaceae</taxon>
        <taxon>Methyloglobulus</taxon>
    </lineage>
</organism>
<dbReference type="InterPro" id="IPR003423">
    <property type="entry name" value="OMP_efflux"/>
</dbReference>
<evidence type="ECO:0000313" key="6">
    <source>
        <dbReference type="Proteomes" id="UP000017842"/>
    </source>
</evidence>
<keyword evidence="2" id="KW-0564">Palmitate</keyword>
<dbReference type="EMBL" id="AYLO01000034">
    <property type="protein sequence ID" value="ESS73116.1"/>
    <property type="molecule type" value="Genomic_DNA"/>
</dbReference>
<dbReference type="GO" id="GO:0009279">
    <property type="term" value="C:cell outer membrane"/>
    <property type="evidence" value="ECO:0007669"/>
    <property type="project" value="UniProtKB-SubCell"/>
</dbReference>
<dbReference type="PROSITE" id="PS51257">
    <property type="entry name" value="PROKAR_LIPOPROTEIN"/>
    <property type="match status" value="1"/>
</dbReference>
<gene>
    <name evidence="5" type="primary">nodT</name>
    <name evidence="5" type="ORF">MGMO_35c00120</name>
</gene>
<dbReference type="NCBIfam" id="TIGR01845">
    <property type="entry name" value="outer_NodT"/>
    <property type="match status" value="1"/>
</dbReference>
<dbReference type="eggNOG" id="COG1538">
    <property type="taxonomic scope" value="Bacteria"/>
</dbReference>
<dbReference type="STRING" id="1116472.MGMO_35c00120"/>
<dbReference type="Pfam" id="PF02321">
    <property type="entry name" value="OEP"/>
    <property type="match status" value="2"/>
</dbReference>
<feature type="coiled-coil region" evidence="3">
    <location>
        <begin position="79"/>
        <end position="106"/>
    </location>
</feature>
<dbReference type="SUPFAM" id="SSF56954">
    <property type="entry name" value="Outer membrane efflux proteins (OEP)"/>
    <property type="match status" value="1"/>
</dbReference>
<comment type="caution">
    <text evidence="5">The sequence shown here is derived from an EMBL/GenBank/DDBJ whole genome shotgun (WGS) entry which is preliminary data.</text>
</comment>
<comment type="similarity">
    <text evidence="1 2">Belongs to the outer membrane factor (OMF) (TC 1.B.17) family.</text>
</comment>
<accession>V5E0N7</accession>
<keyword evidence="2" id="KW-0812">Transmembrane</keyword>
<feature type="region of interest" description="Disordered" evidence="4">
    <location>
        <begin position="494"/>
        <end position="520"/>
    </location>
</feature>
<evidence type="ECO:0000256" key="4">
    <source>
        <dbReference type="SAM" id="MobiDB-lite"/>
    </source>
</evidence>
<sequence length="520" mass="56135">MKKINLQNLGLSFILLLSAGCGLDGGLLMTVGPDYQNPEPSTARHWQAKQPATDGLPIAHQGKLSDLGKWWERFGDPVLNRLLAAAQKESASLAKAKAQIAEARGNLISSESVFLPSLDSSLSSSRSSFSFGGTPFLRNQHQLSVQSSWEIDLFGGLARQREASASQLESRVASWHDARVAVAAELANEYLAYRYCEAQVQLKKTDADSRQASAKLMTIAGNAGFRSPADVALANASAADGNNILLKQQAQCERSVKSLVALTGLDESQIQTLLGNTQERLAQLPNPPSFQVNSVPADVIRQRPDIAAAERNMAEASAKIGVEQANRFPKLSLSGNITPIFQNINGAALTLAETWSYGPTLSLPLFDAGKRAANVETAKAKYESSVVQYRAAVRTAVKEVEEALVRLTSADQRLPLARSAAADYQTSFLSAQKLYEVGMGNLIDAETARRTAVTAALAVKELEQERISAWIALYRAVGGSWEDRQTQESATIMEELPVKSDKNNLNTTSQYPSLLSGEKS</sequence>
<proteinExistence type="inferred from homology"/>
<dbReference type="OrthoDB" id="9770517at2"/>
<dbReference type="PANTHER" id="PTHR30203:SF25">
    <property type="entry name" value="OUTER MEMBRANE PROTEIN-RELATED"/>
    <property type="match status" value="1"/>
</dbReference>
<dbReference type="InterPro" id="IPR010131">
    <property type="entry name" value="MdtP/NodT-like"/>
</dbReference>
<keyword evidence="2" id="KW-0449">Lipoprotein</keyword>
<keyword evidence="2" id="KW-0472">Membrane</keyword>
<evidence type="ECO:0000256" key="1">
    <source>
        <dbReference type="ARBA" id="ARBA00007613"/>
    </source>
</evidence>
<protein>
    <submittedName>
        <fullName evidence="5">Nodulation protein T</fullName>
    </submittedName>
</protein>